<dbReference type="Proteomes" id="UP000655523">
    <property type="component" value="Unassembled WGS sequence"/>
</dbReference>
<protein>
    <submittedName>
        <fullName evidence="2">Uncharacterized protein</fullName>
    </submittedName>
</protein>
<dbReference type="RefSeq" id="WP_172164430.1">
    <property type="nucleotide sequence ID" value="NZ_WOEZ01000061.1"/>
</dbReference>
<feature type="region of interest" description="Disordered" evidence="1">
    <location>
        <begin position="162"/>
        <end position="187"/>
    </location>
</feature>
<organism evidence="2 3">
    <name type="scientific">Paraburkholderia elongata</name>
    <dbReference type="NCBI Taxonomy" id="2675747"/>
    <lineage>
        <taxon>Bacteria</taxon>
        <taxon>Pseudomonadati</taxon>
        <taxon>Pseudomonadota</taxon>
        <taxon>Betaproteobacteria</taxon>
        <taxon>Burkholderiales</taxon>
        <taxon>Burkholderiaceae</taxon>
        <taxon>Paraburkholderia</taxon>
    </lineage>
</organism>
<evidence type="ECO:0000313" key="2">
    <source>
        <dbReference type="EMBL" id="NPT55440.1"/>
    </source>
</evidence>
<feature type="compositionally biased region" description="Pro residues" evidence="1">
    <location>
        <begin position="176"/>
        <end position="185"/>
    </location>
</feature>
<accession>A0A972SLC0</accession>
<reference evidence="2 3" key="1">
    <citation type="submission" date="2019-11" db="EMBL/GenBank/DDBJ databases">
        <title>Metabolism of dissolved organic matter in forest soils.</title>
        <authorList>
            <person name="Cyle K.T."/>
            <person name="Wilhelm R.C."/>
            <person name="Martinez C.E."/>
        </authorList>
    </citation>
    <scope>NUCLEOTIDE SEQUENCE [LARGE SCALE GENOMIC DNA]</scope>
    <source>
        <strain evidence="2 3">5N</strain>
    </source>
</reference>
<keyword evidence="3" id="KW-1185">Reference proteome</keyword>
<gene>
    <name evidence="2" type="ORF">GNZ13_12725</name>
</gene>
<sequence length="339" mass="35948">MLSDITPDEHDPLQCGHCGAPLAGRFTPCPSCNARPLGSLGARSAPPPPLKIPLADSEAMFKPQLPVRKIWRPSSRALIDPRYVADEPQLAAPVTQKLRRPLVMGMSLVMVTSAVYLGFIHTNDEEISPPIAVSGKVTTQNGKPPAAIALAQRSAPVFAAQRSAPAALAPRTAPVRSPPIPPPAEALPASRRVVVASSGPKHNPGSPPDKPRVDVSKQLRAAHANLQRNNLSATKARLAAAIAAQPDNRDALSMRTTLAEREQQRDALLSLARGCGYIARWGCAWHNAANALLVDSSSKEALNLVSLAMRESELSSAWPPPAPAPETTPDEHSPAPTHH</sequence>
<dbReference type="AlphaFoldDB" id="A0A972SLC0"/>
<feature type="region of interest" description="Disordered" evidence="1">
    <location>
        <begin position="313"/>
        <end position="339"/>
    </location>
</feature>
<dbReference type="EMBL" id="WOEZ01000061">
    <property type="protein sequence ID" value="NPT55440.1"/>
    <property type="molecule type" value="Genomic_DNA"/>
</dbReference>
<name>A0A972SLC0_9BURK</name>
<proteinExistence type="predicted"/>
<evidence type="ECO:0000256" key="1">
    <source>
        <dbReference type="SAM" id="MobiDB-lite"/>
    </source>
</evidence>
<feature type="compositionally biased region" description="Low complexity" evidence="1">
    <location>
        <begin position="162"/>
        <end position="175"/>
    </location>
</feature>
<comment type="caution">
    <text evidence="2">The sequence shown here is derived from an EMBL/GenBank/DDBJ whole genome shotgun (WGS) entry which is preliminary data.</text>
</comment>
<evidence type="ECO:0000313" key="3">
    <source>
        <dbReference type="Proteomes" id="UP000655523"/>
    </source>
</evidence>